<keyword evidence="1" id="KW-0812">Transmembrane</keyword>
<dbReference type="Proteomes" id="UP000008281">
    <property type="component" value="Unassembled WGS sequence"/>
</dbReference>
<protein>
    <submittedName>
        <fullName evidence="2">Uncharacterized protein</fullName>
    </submittedName>
</protein>
<dbReference type="KEGG" id="crq:GCK72_014507"/>
<evidence type="ECO:0000256" key="1">
    <source>
        <dbReference type="SAM" id="Phobius"/>
    </source>
</evidence>
<dbReference type="EMBL" id="DS268426">
    <property type="protein sequence ID" value="EFO92933.1"/>
    <property type="molecule type" value="Genomic_DNA"/>
</dbReference>
<gene>
    <name evidence="2" type="ORF">CRE_10291</name>
</gene>
<proteinExistence type="predicted"/>
<dbReference type="AlphaFoldDB" id="E3M6C3"/>
<dbReference type="eggNOG" id="ENOG502TIPF">
    <property type="taxonomic scope" value="Eukaryota"/>
</dbReference>
<accession>E3M6C3</accession>
<dbReference type="STRING" id="31234.E3M6C3"/>
<name>E3M6C3_CAERE</name>
<keyword evidence="3" id="KW-1185">Reference proteome</keyword>
<organism evidence="3">
    <name type="scientific">Caenorhabditis remanei</name>
    <name type="common">Caenorhabditis vulgaris</name>
    <dbReference type="NCBI Taxonomy" id="31234"/>
    <lineage>
        <taxon>Eukaryota</taxon>
        <taxon>Metazoa</taxon>
        <taxon>Ecdysozoa</taxon>
        <taxon>Nematoda</taxon>
        <taxon>Chromadorea</taxon>
        <taxon>Rhabditida</taxon>
        <taxon>Rhabditina</taxon>
        <taxon>Rhabditomorpha</taxon>
        <taxon>Rhabditoidea</taxon>
        <taxon>Rhabditidae</taxon>
        <taxon>Peloderinae</taxon>
        <taxon>Caenorhabditis</taxon>
    </lineage>
</organism>
<sequence>MLTPPTSHLFVRSYFLICLPLIFSFSHSFSFSFQLIFAILLGKMSTRWFVFIALLAVLLSSHTSEAMPRPGPMSLSNTRNCFFSPMGCVFVPKMSRIRKLSADFRNEIPPPDYI</sequence>
<dbReference type="OrthoDB" id="5832334at2759"/>
<keyword evidence="1" id="KW-0472">Membrane</keyword>
<dbReference type="FunCoup" id="E3M6C3">
    <property type="interactions" value="1785"/>
</dbReference>
<dbReference type="HOGENOM" id="CLU_2123355_0_0_1"/>
<dbReference type="GeneID" id="9828824"/>
<feature type="transmembrane region" description="Helical" evidence="1">
    <location>
        <begin position="14"/>
        <end position="41"/>
    </location>
</feature>
<dbReference type="CTD" id="9828824"/>
<evidence type="ECO:0000313" key="2">
    <source>
        <dbReference type="EMBL" id="EFO92933.1"/>
    </source>
</evidence>
<evidence type="ECO:0000313" key="3">
    <source>
        <dbReference type="Proteomes" id="UP000008281"/>
    </source>
</evidence>
<dbReference type="OMA" id="FSPMGCV"/>
<dbReference type="InParanoid" id="E3M6C3"/>
<keyword evidence="1" id="KW-1133">Transmembrane helix</keyword>
<reference evidence="2" key="1">
    <citation type="submission" date="2007-07" db="EMBL/GenBank/DDBJ databases">
        <title>PCAP assembly of the Caenorhabditis remanei genome.</title>
        <authorList>
            <consortium name="The Caenorhabditis remanei Sequencing Consortium"/>
            <person name="Wilson R.K."/>
        </authorList>
    </citation>
    <scope>NUCLEOTIDE SEQUENCE [LARGE SCALE GENOMIC DNA]</scope>
    <source>
        <strain evidence="2">PB4641</strain>
    </source>
</reference>